<dbReference type="EMBL" id="ASHM01035381">
    <property type="protein sequence ID" value="PNX79142.1"/>
    <property type="molecule type" value="Genomic_DNA"/>
</dbReference>
<proteinExistence type="predicted"/>
<dbReference type="PANTHER" id="PTHR47074:SF48">
    <property type="entry name" value="POLYNUCLEOTIDYL TRANSFERASE, RIBONUCLEASE H-LIKE SUPERFAMILY PROTEIN"/>
    <property type="match status" value="1"/>
</dbReference>
<dbReference type="PANTHER" id="PTHR47074">
    <property type="entry name" value="BNAC02G40300D PROTEIN"/>
    <property type="match status" value="1"/>
</dbReference>
<reference evidence="1 2" key="1">
    <citation type="journal article" date="2014" name="Am. J. Bot.">
        <title>Genome assembly and annotation for red clover (Trifolium pratense; Fabaceae).</title>
        <authorList>
            <person name="Istvanek J."/>
            <person name="Jaros M."/>
            <person name="Krenek A."/>
            <person name="Repkova J."/>
        </authorList>
    </citation>
    <scope>NUCLEOTIDE SEQUENCE [LARGE SCALE GENOMIC DNA]</scope>
    <source>
        <strain evidence="2">cv. Tatra</strain>
        <tissue evidence="1">Young leaves</tissue>
    </source>
</reference>
<evidence type="ECO:0000313" key="2">
    <source>
        <dbReference type="Proteomes" id="UP000236291"/>
    </source>
</evidence>
<sequence length="93" mass="10281">MLQDWKAMHSVATTSSSVAQAEVQRTWGKPMAGRVKCNIDASFLINSNRVGIGICIRNEHGAFISTKTEWFTPKSEVHVGKALGLMSPLKWVH</sequence>
<dbReference type="Proteomes" id="UP000236291">
    <property type="component" value="Unassembled WGS sequence"/>
</dbReference>
<protein>
    <submittedName>
        <fullName evidence="1">Cytochrome p450</fullName>
    </submittedName>
</protein>
<dbReference type="AlphaFoldDB" id="A0A2K3LKU9"/>
<dbReference type="InterPro" id="IPR052929">
    <property type="entry name" value="RNase_H-like_EbsB-rel"/>
</dbReference>
<accession>A0A2K3LKU9</accession>
<organism evidence="1 2">
    <name type="scientific">Trifolium pratense</name>
    <name type="common">Red clover</name>
    <dbReference type="NCBI Taxonomy" id="57577"/>
    <lineage>
        <taxon>Eukaryota</taxon>
        <taxon>Viridiplantae</taxon>
        <taxon>Streptophyta</taxon>
        <taxon>Embryophyta</taxon>
        <taxon>Tracheophyta</taxon>
        <taxon>Spermatophyta</taxon>
        <taxon>Magnoliopsida</taxon>
        <taxon>eudicotyledons</taxon>
        <taxon>Gunneridae</taxon>
        <taxon>Pentapetalae</taxon>
        <taxon>rosids</taxon>
        <taxon>fabids</taxon>
        <taxon>Fabales</taxon>
        <taxon>Fabaceae</taxon>
        <taxon>Papilionoideae</taxon>
        <taxon>50 kb inversion clade</taxon>
        <taxon>NPAAA clade</taxon>
        <taxon>Hologalegina</taxon>
        <taxon>IRL clade</taxon>
        <taxon>Trifolieae</taxon>
        <taxon>Trifolium</taxon>
    </lineage>
</organism>
<comment type="caution">
    <text evidence="1">The sequence shown here is derived from an EMBL/GenBank/DDBJ whole genome shotgun (WGS) entry which is preliminary data.</text>
</comment>
<reference evidence="1 2" key="2">
    <citation type="journal article" date="2017" name="Front. Plant Sci.">
        <title>Gene Classification and Mining of Molecular Markers Useful in Red Clover (Trifolium pratense) Breeding.</title>
        <authorList>
            <person name="Istvanek J."/>
            <person name="Dluhosova J."/>
            <person name="Dluhos P."/>
            <person name="Patkova L."/>
            <person name="Nedelnik J."/>
            <person name="Repkova J."/>
        </authorList>
    </citation>
    <scope>NUCLEOTIDE SEQUENCE [LARGE SCALE GENOMIC DNA]</scope>
    <source>
        <strain evidence="2">cv. Tatra</strain>
        <tissue evidence="1">Young leaves</tissue>
    </source>
</reference>
<dbReference type="ExpressionAtlas" id="A0A2K3LKU9">
    <property type="expression patterns" value="baseline"/>
</dbReference>
<name>A0A2K3LKU9_TRIPR</name>
<evidence type="ECO:0000313" key="1">
    <source>
        <dbReference type="EMBL" id="PNX79142.1"/>
    </source>
</evidence>
<gene>
    <name evidence="1" type="ORF">L195_g035126</name>
</gene>